<feature type="transmembrane region" description="Helical" evidence="6">
    <location>
        <begin position="53"/>
        <end position="72"/>
    </location>
</feature>
<feature type="transmembrane region" description="Helical" evidence="6">
    <location>
        <begin position="79"/>
        <end position="98"/>
    </location>
</feature>
<sequence>MFKMEFLKKGIIILIGCTFIAIGINGFLVPFGLLEGGALGISLIFHYVMNVKVGLTFLLISIPIFILAWFFYRSFFYNGLHGMLLSSIIIDVFADILGGRLVTYPLMSAAYGGIMIGIGAGIMLRSDISIGGTDLLAQMLARKLNVNSGIVIFCFDIVIVTVGSFIIHSAHLLLSFITVFSIGVTTSLIVLTRKQKQGRYSRNSKYSKLDVS</sequence>
<reference evidence="7 8" key="1">
    <citation type="submission" date="2018-06" db="EMBL/GenBank/DDBJ databases">
        <authorList>
            <consortium name="Pathogen Informatics"/>
            <person name="Doyle S."/>
        </authorList>
    </citation>
    <scope>NUCLEOTIDE SEQUENCE [LARGE SCALE GENOMIC DNA]</scope>
    <source>
        <strain evidence="8">ATCC 11859 / DSM 33 / NCIB 8841 / NCTC 4822</strain>
    </source>
</reference>
<feature type="transmembrane region" description="Helical" evidence="6">
    <location>
        <begin position="104"/>
        <end position="124"/>
    </location>
</feature>
<evidence type="ECO:0000256" key="5">
    <source>
        <dbReference type="ARBA" id="ARBA00023136"/>
    </source>
</evidence>
<keyword evidence="2" id="KW-1003">Cell membrane</keyword>
<evidence type="ECO:0000256" key="4">
    <source>
        <dbReference type="ARBA" id="ARBA00022989"/>
    </source>
</evidence>
<feature type="transmembrane region" description="Helical" evidence="6">
    <location>
        <begin position="173"/>
        <end position="192"/>
    </location>
</feature>
<dbReference type="GO" id="GO:0005886">
    <property type="term" value="C:plasma membrane"/>
    <property type="evidence" value="ECO:0007669"/>
    <property type="project" value="UniProtKB-SubCell"/>
</dbReference>
<feature type="transmembrane region" description="Helical" evidence="6">
    <location>
        <begin position="144"/>
        <end position="167"/>
    </location>
</feature>
<protein>
    <submittedName>
        <fullName evidence="7">Uncharacterized BCR, YitT family COG1284</fullName>
    </submittedName>
</protein>
<comment type="subcellular location">
    <subcellularLocation>
        <location evidence="1">Cell membrane</location>
        <topology evidence="1">Multi-pass membrane protein</topology>
    </subcellularLocation>
</comment>
<evidence type="ECO:0000256" key="1">
    <source>
        <dbReference type="ARBA" id="ARBA00004651"/>
    </source>
</evidence>
<keyword evidence="5 6" id="KW-0472">Membrane</keyword>
<dbReference type="Pfam" id="PF02588">
    <property type="entry name" value="YitT_membrane"/>
    <property type="match status" value="1"/>
</dbReference>
<evidence type="ECO:0000313" key="8">
    <source>
        <dbReference type="Proteomes" id="UP000254519"/>
    </source>
</evidence>
<keyword evidence="3 6" id="KW-0812">Transmembrane</keyword>
<evidence type="ECO:0000256" key="3">
    <source>
        <dbReference type="ARBA" id="ARBA00022692"/>
    </source>
</evidence>
<proteinExistence type="predicted"/>
<evidence type="ECO:0000256" key="6">
    <source>
        <dbReference type="SAM" id="Phobius"/>
    </source>
</evidence>
<keyword evidence="8" id="KW-1185">Reference proteome</keyword>
<evidence type="ECO:0000313" key="7">
    <source>
        <dbReference type="EMBL" id="SUJ13966.1"/>
    </source>
</evidence>
<dbReference type="PANTHER" id="PTHR33545:SF5">
    <property type="entry name" value="UPF0750 MEMBRANE PROTEIN YITT"/>
    <property type="match status" value="1"/>
</dbReference>
<gene>
    <name evidence="7" type="ORF">NCTC4822_02345</name>
</gene>
<keyword evidence="4 6" id="KW-1133">Transmembrane helix</keyword>
<accession>A0A380C7J3</accession>
<dbReference type="AlphaFoldDB" id="A0A380C7J3"/>
<dbReference type="InterPro" id="IPR003740">
    <property type="entry name" value="YitT"/>
</dbReference>
<dbReference type="Proteomes" id="UP000254519">
    <property type="component" value="Unassembled WGS sequence"/>
</dbReference>
<dbReference type="InterPro" id="IPR051461">
    <property type="entry name" value="UPF0750_membrane"/>
</dbReference>
<feature type="transmembrane region" description="Helical" evidence="6">
    <location>
        <begin position="12"/>
        <end position="33"/>
    </location>
</feature>
<name>A0A380C7J3_SPOPA</name>
<organism evidence="7 8">
    <name type="scientific">Sporosarcina pasteurii</name>
    <name type="common">Bacillus pasteurii</name>
    <dbReference type="NCBI Taxonomy" id="1474"/>
    <lineage>
        <taxon>Bacteria</taxon>
        <taxon>Bacillati</taxon>
        <taxon>Bacillota</taxon>
        <taxon>Bacilli</taxon>
        <taxon>Bacillales</taxon>
        <taxon>Caryophanaceae</taxon>
        <taxon>Sporosarcina</taxon>
    </lineage>
</organism>
<evidence type="ECO:0000256" key="2">
    <source>
        <dbReference type="ARBA" id="ARBA00022475"/>
    </source>
</evidence>
<dbReference type="EMBL" id="UGYZ01000002">
    <property type="protein sequence ID" value="SUJ13966.1"/>
    <property type="molecule type" value="Genomic_DNA"/>
</dbReference>
<dbReference type="PANTHER" id="PTHR33545">
    <property type="entry name" value="UPF0750 MEMBRANE PROTEIN YITT-RELATED"/>
    <property type="match status" value="1"/>
</dbReference>